<proteinExistence type="predicted"/>
<dbReference type="Proteomes" id="UP000886469">
    <property type="component" value="Unassembled WGS sequence"/>
</dbReference>
<evidence type="ECO:0000259" key="1">
    <source>
        <dbReference type="PROSITE" id="PS50104"/>
    </source>
</evidence>
<dbReference type="InterPro" id="IPR000157">
    <property type="entry name" value="TIR_dom"/>
</dbReference>
<dbReference type="RefSeq" id="WP_169072135.1">
    <property type="nucleotide sequence ID" value="NZ_SPMX01000105.1"/>
</dbReference>
<name>A0ABX1THA2_9PROT</name>
<organism evidence="2 3">
    <name type="scientific">Candidatus Accumulibacter contiguus</name>
    <dbReference type="NCBI Taxonomy" id="2954381"/>
    <lineage>
        <taxon>Bacteria</taxon>
        <taxon>Pseudomonadati</taxon>
        <taxon>Pseudomonadota</taxon>
        <taxon>Betaproteobacteria</taxon>
        <taxon>Candidatus Accumulibacter</taxon>
    </lineage>
</organism>
<dbReference type="InterPro" id="IPR035897">
    <property type="entry name" value="Toll_tir_struct_dom_sf"/>
</dbReference>
<dbReference type="SUPFAM" id="SSF52200">
    <property type="entry name" value="Toll/Interleukin receptor TIR domain"/>
    <property type="match status" value="1"/>
</dbReference>
<gene>
    <name evidence="2" type="ORF">E4Q08_23060</name>
</gene>
<keyword evidence="2" id="KW-0675">Receptor</keyword>
<dbReference type="Pfam" id="PF13676">
    <property type="entry name" value="TIR_2"/>
    <property type="match status" value="1"/>
</dbReference>
<dbReference type="EMBL" id="SPMX01000105">
    <property type="protein sequence ID" value="NMQ07905.1"/>
    <property type="molecule type" value="Genomic_DNA"/>
</dbReference>
<dbReference type="Gene3D" id="3.40.50.10140">
    <property type="entry name" value="Toll/interleukin-1 receptor homology (TIR) domain"/>
    <property type="match status" value="1"/>
</dbReference>
<keyword evidence="3" id="KW-1185">Reference proteome</keyword>
<comment type="caution">
    <text evidence="2">The sequence shown here is derived from an EMBL/GenBank/DDBJ whole genome shotgun (WGS) entry which is preliminary data.</text>
</comment>
<dbReference type="PROSITE" id="PS50104">
    <property type="entry name" value="TIR"/>
    <property type="match status" value="1"/>
</dbReference>
<accession>A0ABX1THA2</accession>
<sequence length="481" mass="53676">MTFHGFLGSNPRLTPLDEGSYTLLMAPLDFLSLGSSFRLARVIDTSSKRITYTAGGKVLYILSTDDAKTRADEIAGELAKAYPDLQVLQCGEVEAPPLLTAQSWPRWDDLLVVVFGAGPLPAPLQGTLSQEVSAASTERRDARILPISTLPDLRVPPAPLDAIKALPCLHDRNTDVRDVVRRVGVLLGLWLRGSGKKFFVSYRESDGREVAKQLVEYLTRHGYPAWLDAERLDGGQIVQQEIEKHVAGADMVLLLDTPQVTDSKWIKKEIDAAIHGFVPIFPLVLRPAAGELRKPGSSFLALRELYCHELEVTLGNDAMCVSLSQEDLNQVLVAIEQRLLQIVRNRMKLPSHAREAFERVHFSWSTLDQHRQMYESTRKESRFSQTRMLAHCSVDGPTFHRSVKAFQSYHPAAAPAGGSAGTAPPPRAYNFKLFLYDEPVPEPNLEEIAEHLRLDEDPLLRLVDLTELTLHLETFRRPQAA</sequence>
<reference evidence="2" key="1">
    <citation type="submission" date="2019-03" db="EMBL/GenBank/DDBJ databases">
        <title>Metabolic reconstructions from genomes of highly enriched 'Candidatus Accumulibacter' and 'Candidatus Competibacter' bioreactor populations.</title>
        <authorList>
            <person name="Annavajhala M.K."/>
            <person name="Welles L."/>
            <person name="Abbas B."/>
            <person name="Sorokin D."/>
            <person name="Park H."/>
            <person name="Van Loosdrecht M."/>
            <person name="Chandran K."/>
        </authorList>
    </citation>
    <scope>NUCLEOTIDE SEQUENCE</scope>
    <source>
        <strain evidence="2">SBR_L</strain>
    </source>
</reference>
<evidence type="ECO:0000313" key="2">
    <source>
        <dbReference type="EMBL" id="NMQ07905.1"/>
    </source>
</evidence>
<protein>
    <submittedName>
        <fullName evidence="2">Toll/interleukin-1 receptor domain-containing protein</fullName>
    </submittedName>
</protein>
<feature type="domain" description="TIR" evidence="1">
    <location>
        <begin position="194"/>
        <end position="335"/>
    </location>
</feature>
<evidence type="ECO:0000313" key="3">
    <source>
        <dbReference type="Proteomes" id="UP000886469"/>
    </source>
</evidence>